<protein>
    <recommendedName>
        <fullName evidence="4">Peptidase M50</fullName>
    </recommendedName>
</protein>
<evidence type="ECO:0000313" key="3">
    <source>
        <dbReference type="Proteomes" id="UP000442707"/>
    </source>
</evidence>
<keyword evidence="1" id="KW-1133">Transmembrane helix</keyword>
<dbReference type="AlphaFoldDB" id="A0A6H9V479"/>
<organism evidence="2 3">
    <name type="scientific">Streptomyces luteolifulvus</name>
    <dbReference type="NCBI Taxonomy" id="2615112"/>
    <lineage>
        <taxon>Bacteria</taxon>
        <taxon>Bacillati</taxon>
        <taxon>Actinomycetota</taxon>
        <taxon>Actinomycetes</taxon>
        <taxon>Kitasatosporales</taxon>
        <taxon>Streptomycetaceae</taxon>
        <taxon>Streptomyces</taxon>
    </lineage>
</organism>
<accession>A0A6H9V479</accession>
<feature type="transmembrane region" description="Helical" evidence="1">
    <location>
        <begin position="359"/>
        <end position="384"/>
    </location>
</feature>
<keyword evidence="3" id="KW-1185">Reference proteome</keyword>
<proteinExistence type="predicted"/>
<name>A0A6H9V479_9ACTN</name>
<feature type="transmembrane region" description="Helical" evidence="1">
    <location>
        <begin position="152"/>
        <end position="170"/>
    </location>
</feature>
<dbReference type="Proteomes" id="UP000442707">
    <property type="component" value="Unassembled WGS sequence"/>
</dbReference>
<reference evidence="2 3" key="1">
    <citation type="submission" date="2019-09" db="EMBL/GenBank/DDBJ databases">
        <title>Screening of Novel Bioactive Compounds from Soil-Associated.</title>
        <authorList>
            <person name="Zhao S."/>
        </authorList>
    </citation>
    <scope>NUCLEOTIDE SEQUENCE [LARGE SCALE GENOMIC DNA]</scope>
    <source>
        <strain evidence="2 3">HIT-DPA4</strain>
    </source>
</reference>
<evidence type="ECO:0000256" key="1">
    <source>
        <dbReference type="SAM" id="Phobius"/>
    </source>
</evidence>
<evidence type="ECO:0008006" key="4">
    <source>
        <dbReference type="Google" id="ProtNLM"/>
    </source>
</evidence>
<feature type="transmembrane region" description="Helical" evidence="1">
    <location>
        <begin position="113"/>
        <end position="132"/>
    </location>
</feature>
<feature type="transmembrane region" description="Helical" evidence="1">
    <location>
        <begin position="318"/>
        <end position="339"/>
    </location>
</feature>
<keyword evidence="1" id="KW-0812">Transmembrane</keyword>
<gene>
    <name evidence="2" type="ORF">F7R91_11270</name>
</gene>
<keyword evidence="1" id="KW-0472">Membrane</keyword>
<sequence>MTPSTNDREANVVLRALEFRRDRGEWIVGTQGGEQIVALPEIGMAAVRLLAAGHTVEETRRSLRADTGRDVDVRAFAERLAAAGLVASIGDRRFAAEAPAVSFPRLRPHHVRWIMSPVLQGFVLLVPVVALLTALSRPWALPAWGELLWTEYGTFTVLVQSTVAVCLIALHEMAHLMTARAAGVSGRIRLGTRLQFLVAQTEVSGIWLKSRRERLTVYLSGLALDGVIWSGCVMARCFGVNWVLIPVVAMTLVTALANQCLVFMRTDLYFVIQDLTGCRNLYADAGHYLRHVAARLFRRHPKHPLRVLPAAERRFLKAYALGTVMGTVICVFIGFRILIDVTWPLFHRSLANLVDGADPWIQVDALATAVILAGLQVLWARLWWNRHADRVRRVVHSIRTRLCGG</sequence>
<comment type="caution">
    <text evidence="2">The sequence shown here is derived from an EMBL/GenBank/DDBJ whole genome shotgun (WGS) entry which is preliminary data.</text>
</comment>
<dbReference type="EMBL" id="VZRB01000006">
    <property type="protein sequence ID" value="KAB1147666.1"/>
    <property type="molecule type" value="Genomic_DNA"/>
</dbReference>
<evidence type="ECO:0000313" key="2">
    <source>
        <dbReference type="EMBL" id="KAB1147666.1"/>
    </source>
</evidence>
<feature type="transmembrane region" description="Helical" evidence="1">
    <location>
        <begin position="242"/>
        <end position="264"/>
    </location>
</feature>
<dbReference type="RefSeq" id="WP_150947185.1">
    <property type="nucleotide sequence ID" value="NZ_VZRB01000006.1"/>
</dbReference>
<feature type="transmembrane region" description="Helical" evidence="1">
    <location>
        <begin position="215"/>
        <end position="236"/>
    </location>
</feature>